<dbReference type="InterPro" id="IPR006530">
    <property type="entry name" value="YD"/>
</dbReference>
<dbReference type="PANTHER" id="PTHR32305">
    <property type="match status" value="1"/>
</dbReference>
<name>A0A939JYK4_9BACT</name>
<dbReference type="InterPro" id="IPR013783">
    <property type="entry name" value="Ig-like_fold"/>
</dbReference>
<feature type="domain" description="Bacterial toxin 44" evidence="1">
    <location>
        <begin position="1029"/>
        <end position="1151"/>
    </location>
</feature>
<reference evidence="3 4" key="1">
    <citation type="submission" date="2021-03" db="EMBL/GenBank/DDBJ databases">
        <title>Fibrella sp. HMF5036 genome sequencing and assembly.</title>
        <authorList>
            <person name="Kang H."/>
            <person name="Kim H."/>
            <person name="Bae S."/>
            <person name="Joh K."/>
        </authorList>
    </citation>
    <scope>NUCLEOTIDE SEQUENCE [LARGE SCALE GENOMIC DNA]</scope>
    <source>
        <strain evidence="3 4">HMF5036</strain>
    </source>
</reference>
<dbReference type="Proteomes" id="UP000664795">
    <property type="component" value="Unassembled WGS sequence"/>
</dbReference>
<dbReference type="Pfam" id="PF20041">
    <property type="entry name" value="DUF6443"/>
    <property type="match status" value="1"/>
</dbReference>
<organism evidence="3 4">
    <name type="scientific">Fibrella aquatilis</name>
    <dbReference type="NCBI Taxonomy" id="2817059"/>
    <lineage>
        <taxon>Bacteria</taxon>
        <taxon>Pseudomonadati</taxon>
        <taxon>Bacteroidota</taxon>
        <taxon>Cytophagia</taxon>
        <taxon>Cytophagales</taxon>
        <taxon>Spirosomataceae</taxon>
        <taxon>Fibrella</taxon>
    </lineage>
</organism>
<dbReference type="Gene3D" id="2.60.40.10">
    <property type="entry name" value="Immunoglobulins"/>
    <property type="match status" value="1"/>
</dbReference>
<evidence type="ECO:0000259" key="2">
    <source>
        <dbReference type="Pfam" id="PF20041"/>
    </source>
</evidence>
<sequence>MIVNVVDYPTVSLGDARQINAGEPLVITPTIVPAPAANVTYTYMWTRADGVNVTTSTIDFPIATVAMTGTYTVRVKNSTGCETTASVVITVIDASCTCKDCDLASVKDTENPVVPATNRGTTGKNFVQESVYMDAGGGSVAQTITYFDGLGRPQEKVSVGTGGGTAAADVYAIMKYDDFGREPKKYLPFAVGAANGAFRTPAEADVTGYYTPIATKTGNPFTSLTYESSPLNRVLTQTAPGATAAVSMAYRTNTAGEVKQLTVGATALTVGTYSANQLYVTETTDEATNKTIEYKDKEGRVVCKDVSGRKTLYGYDDFGRLRVVVPPLASGAIASLADPAANDLLFVYTYDARGRMTGKKVPGAGLMTMTYDNRDRLVTTTDAKNIVITTEYDDLDRVTATKEGGTLLTQNVYDRYGGEAKGFDTTHAYGVTNRAGVQGMLTSTKTLVLGTGTYLTSTTYYDDLGRVIQTVADNSVGKLDRASSKLDYIGRALETKLTTANSTTTLTVDSRTAYERGGRVKAVCQKVSDNQPSAVAGASDATRFYWEPIARHTYNGIGELMQKTLGCNVQKVDYTYQMRGWLTGINNPTSLAADKDFFGMNLAYDAVGNITQWNYRNGQTQYGAGNTTTILPGLPYAYSFTYDRLNRLTSGVLNNGSGEAFRLGGADNGLMNYDDNGNIQSLKRTLQGTVVDNLAYTYKNSGQSNQLERITDDGGTADFAKASQYSYDANGNLTGDVAKNITGIDYNYLNLPGQITRSTGGNITYTYAASGQKLKAAFPAVGTTPARRYDYVGGMVYENDRLEFIPTAEGRVLPPGRAETTTKVLGQPDVTATNKFYRYEYQLKDHLGNLRVACRCGEKTTEATPAEAFAPQVVQEQHYDPWGLNLSTLSSLLPLNNTAKPVVRFNYNGIEEQGDLGTYMAIYRSFDPSISRWWSVDPKPSQSHTTYGSANGNPIINADPLGDTIIVNKVGTVISNNKKDNLVFAQGNKGKLMYLGELGKKINIGYIYRNLLKQNMKIAEGIYSPFTFKNLVQAKGDWDLKVNNKTIYGLGNDGKTQFLFEGKSMEAQDIGNHHFGAVANAYGFGEVFALKQAGIAQMSSGTSKAEWQIYGPQQIVGSTPAGPVYAKPMLAPYGDDPRDQSYIKEGYQYYNTHQNE</sequence>
<dbReference type="InterPro" id="IPR022385">
    <property type="entry name" value="Rhs_assc_core"/>
</dbReference>
<dbReference type="InterPro" id="IPR028946">
    <property type="entry name" value="Ntox44"/>
</dbReference>
<gene>
    <name evidence="3" type="ORF">J2I48_24055</name>
</gene>
<dbReference type="PANTHER" id="PTHR32305:SF15">
    <property type="entry name" value="PROTEIN RHSA-RELATED"/>
    <property type="match status" value="1"/>
</dbReference>
<evidence type="ECO:0008006" key="5">
    <source>
        <dbReference type="Google" id="ProtNLM"/>
    </source>
</evidence>
<dbReference type="NCBIfam" id="TIGR01643">
    <property type="entry name" value="YD_repeat_2x"/>
    <property type="match status" value="1"/>
</dbReference>
<evidence type="ECO:0000259" key="1">
    <source>
        <dbReference type="Pfam" id="PF15607"/>
    </source>
</evidence>
<comment type="caution">
    <text evidence="3">The sequence shown here is derived from an EMBL/GenBank/DDBJ whole genome shotgun (WGS) entry which is preliminary data.</text>
</comment>
<dbReference type="InterPro" id="IPR050708">
    <property type="entry name" value="T6SS_VgrG/RHS"/>
</dbReference>
<dbReference type="Gene3D" id="2.180.10.10">
    <property type="entry name" value="RHS repeat-associated core"/>
    <property type="match status" value="1"/>
</dbReference>
<evidence type="ECO:0000313" key="3">
    <source>
        <dbReference type="EMBL" id="MBO0934102.1"/>
    </source>
</evidence>
<dbReference type="Pfam" id="PF15607">
    <property type="entry name" value="Ntox44"/>
    <property type="match status" value="1"/>
</dbReference>
<accession>A0A939JYK4</accession>
<dbReference type="SUPFAM" id="SSF49299">
    <property type="entry name" value="PKD domain"/>
    <property type="match status" value="1"/>
</dbReference>
<dbReference type="AlphaFoldDB" id="A0A939JYK4"/>
<proteinExistence type="predicted"/>
<keyword evidence="4" id="KW-1185">Reference proteome</keyword>
<protein>
    <recommendedName>
        <fullName evidence="5">RHS repeat-associated core domain-containing protein</fullName>
    </recommendedName>
</protein>
<dbReference type="EMBL" id="JAFMYU010000026">
    <property type="protein sequence ID" value="MBO0934102.1"/>
    <property type="molecule type" value="Genomic_DNA"/>
</dbReference>
<feature type="domain" description="DUF6443" evidence="2">
    <location>
        <begin position="133"/>
        <end position="244"/>
    </location>
</feature>
<dbReference type="InterPro" id="IPR045619">
    <property type="entry name" value="DUF6443"/>
</dbReference>
<dbReference type="InterPro" id="IPR035986">
    <property type="entry name" value="PKD_dom_sf"/>
</dbReference>
<evidence type="ECO:0000313" key="4">
    <source>
        <dbReference type="Proteomes" id="UP000664795"/>
    </source>
</evidence>
<dbReference type="RefSeq" id="WP_207338064.1">
    <property type="nucleotide sequence ID" value="NZ_JAFMYU010000026.1"/>
</dbReference>
<dbReference type="NCBIfam" id="TIGR03696">
    <property type="entry name" value="Rhs_assc_core"/>
    <property type="match status" value="1"/>
</dbReference>